<evidence type="ECO:0000313" key="2">
    <source>
        <dbReference type="Proteomes" id="UP001244011"/>
    </source>
</evidence>
<accession>A0AAJ0BV16</accession>
<evidence type="ECO:0008006" key="3">
    <source>
        <dbReference type="Google" id="ProtNLM"/>
    </source>
</evidence>
<dbReference type="EMBL" id="MU839026">
    <property type="protein sequence ID" value="KAK1763567.1"/>
    <property type="molecule type" value="Genomic_DNA"/>
</dbReference>
<keyword evidence="2" id="KW-1185">Reference proteome</keyword>
<protein>
    <recommendedName>
        <fullName evidence="3">Protein kinase domain-containing protein</fullName>
    </recommendedName>
</protein>
<gene>
    <name evidence="1" type="ORF">QBC33DRAFT_549340</name>
</gene>
<dbReference type="RefSeq" id="XP_060279780.1">
    <property type="nucleotide sequence ID" value="XM_060428961.1"/>
</dbReference>
<dbReference type="GeneID" id="85312148"/>
<dbReference type="Proteomes" id="UP001244011">
    <property type="component" value="Unassembled WGS sequence"/>
</dbReference>
<dbReference type="InterPro" id="IPR011009">
    <property type="entry name" value="Kinase-like_dom_sf"/>
</dbReference>
<sequence length="127" mass="14176">MYGRLRAFQGVVIPVYFGEAQYDGALALLLSDIGGFPLCHPQAASMKEGDLLRMLHDPFGALATLSIIHDDAKLDNYHLVGNKIMIVDLESAEEAEENLEFFVDSIIDHLLGKYKSHQKCLEADWLL</sequence>
<proteinExistence type="predicted"/>
<comment type="caution">
    <text evidence="1">The sequence shown here is derived from an EMBL/GenBank/DDBJ whole genome shotgun (WGS) entry which is preliminary data.</text>
</comment>
<dbReference type="AlphaFoldDB" id="A0AAJ0BV16"/>
<dbReference type="SUPFAM" id="SSF56112">
    <property type="entry name" value="Protein kinase-like (PK-like)"/>
    <property type="match status" value="1"/>
</dbReference>
<reference evidence="1" key="1">
    <citation type="submission" date="2023-06" db="EMBL/GenBank/DDBJ databases">
        <title>Genome-scale phylogeny and comparative genomics of the fungal order Sordariales.</title>
        <authorList>
            <consortium name="Lawrence Berkeley National Laboratory"/>
            <person name="Hensen N."/>
            <person name="Bonometti L."/>
            <person name="Westerberg I."/>
            <person name="Brannstrom I.O."/>
            <person name="Guillou S."/>
            <person name="Cros-Aarteil S."/>
            <person name="Calhoun S."/>
            <person name="Haridas S."/>
            <person name="Kuo A."/>
            <person name="Mondo S."/>
            <person name="Pangilinan J."/>
            <person name="Riley R."/>
            <person name="Labutti K."/>
            <person name="Andreopoulos B."/>
            <person name="Lipzen A."/>
            <person name="Chen C."/>
            <person name="Yanf M."/>
            <person name="Daum C."/>
            <person name="Ng V."/>
            <person name="Clum A."/>
            <person name="Steindorff A."/>
            <person name="Ohm R."/>
            <person name="Martin F."/>
            <person name="Silar P."/>
            <person name="Natvig D."/>
            <person name="Lalanne C."/>
            <person name="Gautier V."/>
            <person name="Ament-Velasquez S.L."/>
            <person name="Kruys A."/>
            <person name="Hutchinson M.I."/>
            <person name="Powell A.J."/>
            <person name="Barry K."/>
            <person name="Miller A.N."/>
            <person name="Grigoriev I.V."/>
            <person name="Debuchy R."/>
            <person name="Gladieux P."/>
            <person name="Thoren M.H."/>
            <person name="Johannesson H."/>
        </authorList>
    </citation>
    <scope>NUCLEOTIDE SEQUENCE</scope>
    <source>
        <strain evidence="1">8032-3</strain>
    </source>
</reference>
<organism evidence="1 2">
    <name type="scientific">Phialemonium atrogriseum</name>
    <dbReference type="NCBI Taxonomy" id="1093897"/>
    <lineage>
        <taxon>Eukaryota</taxon>
        <taxon>Fungi</taxon>
        <taxon>Dikarya</taxon>
        <taxon>Ascomycota</taxon>
        <taxon>Pezizomycotina</taxon>
        <taxon>Sordariomycetes</taxon>
        <taxon>Sordariomycetidae</taxon>
        <taxon>Cephalothecales</taxon>
        <taxon>Cephalothecaceae</taxon>
        <taxon>Phialemonium</taxon>
    </lineage>
</organism>
<evidence type="ECO:0000313" key="1">
    <source>
        <dbReference type="EMBL" id="KAK1763567.1"/>
    </source>
</evidence>
<name>A0AAJ0BV16_9PEZI</name>